<evidence type="ECO:0000256" key="1">
    <source>
        <dbReference type="SAM" id="MobiDB-lite"/>
    </source>
</evidence>
<dbReference type="PANTHER" id="PTHR14625">
    <property type="entry name" value="MICROCEPHALIN"/>
    <property type="match status" value="1"/>
</dbReference>
<feature type="domain" description="BRCT" evidence="2">
    <location>
        <begin position="1418"/>
        <end position="1465"/>
    </location>
</feature>
<feature type="compositionally biased region" description="Low complexity" evidence="1">
    <location>
        <begin position="336"/>
        <end position="353"/>
    </location>
</feature>
<feature type="compositionally biased region" description="Low complexity" evidence="1">
    <location>
        <begin position="1"/>
        <end position="10"/>
    </location>
</feature>
<name>A0A438NE71_EXOME</name>
<feature type="region of interest" description="Disordered" evidence="1">
    <location>
        <begin position="1268"/>
        <end position="1349"/>
    </location>
</feature>
<feature type="compositionally biased region" description="Low complexity" evidence="1">
    <location>
        <begin position="525"/>
        <end position="543"/>
    </location>
</feature>
<dbReference type="InterPro" id="IPR001357">
    <property type="entry name" value="BRCT_dom"/>
</dbReference>
<dbReference type="OrthoDB" id="2384350at2759"/>
<sequence length="1728" mass="185861">MAPRKAASPAKPRRVTRAQAAAPEPTTTIAEPPKRRTTTKPSVPTTSATKNTEAKSRITKRSTSTTATTKQPARPAARSTRTKAVPSAEEPVSEAETDQDELAVVEALAPSTSRTTSRSSRTQPAATTSTLAAAPRRRVRVTPLDGRGSNTIEVAEPETKKVNTASSRAKDKPASTKTTASSRSKRTTKKDTLDSVPDQEATINVSELLPKKRGRPRANTAEKDVESVQSVPALKSRGRPKKEKTIDDPTEVDVPAPSTRQTRARATSTASAASAVPAVLAAPPRKKVTFQDLPDDEDEKENIKPPAKSTKKAVGATTKKKPEPAAKGIKARPVRKPATAAAAKSARSRAAAKAARESEEPANDTGEKIQLRALTPKKITQVAKASISDSEEDEDELAGAKTPVRDLSRSPKRNAVGSAAKPMSPVKKLDFGPSLSARSPSPDAIANPEVPGLLSPARRNPTSPTKEVYDQSPRRAPEGVSIFRQVHDFSQPASSLFPSTKNQILLQSPKRGLTDFSIFPPSAIKLSKSPSRAPLLSSPARRLFSPSKQKTPARISPSPKKKHHTTASPASAVKSPGDLDIEVTSHFRPSMSPHRSGRVYTLNEDELVQEAALLDFDQSVLNVRSPLKVDKVKPVVESPVQRQSTLPTPQDCVDESEEEEQAEELIIGPMEIDVAPQPIDPDETLADPDIDDDDVSEHHESDGPSDSSSIQDSENDESIIHHKVQNPAPGLSNALFSRLRDVDQDSEDELLAEQTPDLRNIRNTFRSSLNQSTSRSRLSSGIAPPSAARNMGFTPLTNQMRGWKASSPQKRVKASEIAAQSHGLFSPLARVHVEGSVEIDRQETPGRSAKKRKSHASRVSFGPSVVGSPANPDFFADGIAAQEFYDDNQSRDDGEGFNHEDLHDLISDAEEEQPQSLAHGACESSASPELEDDESESEHDEDGPGELTTDLIKFTKASDTAMVDFATLADEAEQLAQTTAERDDVPEPAITDSGAESTESSRSGLELSTVDEEPSVLTSSSDQIYADENATTDEQDHADQASQDQGDEEHVGDETVPTVLIDRQQSEFPANEDAGMPENCEQHESIEREPDLDDVEAIDFNVTPIRPNLVLPRFVNTVVSKVPLRPEGDIPAESPIKVSKKRARSLSSAGSLVNKRRSLGSNIDVLVTASGLLETPKGKMEVFSSPHRHIRSAAPSPAQSLFSTVTTPGQTSFAIDDFGDSTLDGIELPSDKLMSDDVEQEEDDLANKKPAPDDTLITLGSTFFKTPVGSAKRRSVLPSSAKPNESSTPHYAMSTKSSKSRTDATPNQTPSRARASSLKTPSAAAKPKTPSTLVASKTPAKTPLPGRTPLKPLEDGILNGAVVHVDAHTSEGADASGIFVDLLTSMGARCVKEWKWNPRASLAAGPNKASPEAPIGITHVVYKDGGKRTLEKVRDAKGQVLCVRVGWVLDCEREGKWLDEADYAVDTGILPRGGSRRRKSMEPRMLMNANGSLSAKKNVRRSVSDEYARWTPEMKFDLINTPIRGKSEMETGTPQSNSGLADDTEISSKYDSPTAATIGAGGETADIGALMSSHRKRTNSVSFHGEDEDEDEESSLLTSPGFATHGAQTSTPQPTVSLDVDYDPRTAATPLTPYLMAKGRDLIQMSAPPKQFNQGLFEKRAASSNLSNSADEPESESQTPAAHRGEMKKFQVKMNHAKGNGHARDGRRRTMGAALGFKPVVASPLRRE</sequence>
<feature type="compositionally biased region" description="Basic residues" evidence="1">
    <location>
        <begin position="1695"/>
        <end position="1710"/>
    </location>
</feature>
<dbReference type="InterPro" id="IPR036420">
    <property type="entry name" value="BRCT_dom_sf"/>
</dbReference>
<evidence type="ECO:0000313" key="3">
    <source>
        <dbReference type="EMBL" id="RVX74009.1"/>
    </source>
</evidence>
<dbReference type="PROSITE" id="PS50172">
    <property type="entry name" value="BRCT"/>
    <property type="match status" value="1"/>
</dbReference>
<feature type="region of interest" description="Disordered" evidence="1">
    <location>
        <begin position="637"/>
        <end position="715"/>
    </location>
</feature>
<feature type="compositionally biased region" description="Low complexity" evidence="1">
    <location>
        <begin position="256"/>
        <end position="283"/>
    </location>
</feature>
<feature type="compositionally biased region" description="Acidic residues" evidence="1">
    <location>
        <begin position="680"/>
        <end position="695"/>
    </location>
</feature>
<feature type="compositionally biased region" description="Polar residues" evidence="1">
    <location>
        <begin position="994"/>
        <end position="1003"/>
    </location>
</feature>
<dbReference type="EMBL" id="NAJM01000006">
    <property type="protein sequence ID" value="RVX74009.1"/>
    <property type="molecule type" value="Genomic_DNA"/>
</dbReference>
<feature type="compositionally biased region" description="Polar residues" evidence="1">
    <location>
        <begin position="1606"/>
        <end position="1616"/>
    </location>
</feature>
<feature type="region of interest" description="Disordered" evidence="1">
    <location>
        <begin position="522"/>
        <end position="578"/>
    </location>
</feature>
<dbReference type="CDD" id="cd17716">
    <property type="entry name" value="BRCT_microcephalin_rpt1"/>
    <property type="match status" value="1"/>
</dbReference>
<feature type="region of interest" description="Disordered" evidence="1">
    <location>
        <begin position="1523"/>
        <end position="1560"/>
    </location>
</feature>
<feature type="compositionally biased region" description="Polar residues" evidence="1">
    <location>
        <begin position="1530"/>
        <end position="1539"/>
    </location>
</feature>
<feature type="region of interest" description="Disordered" evidence="1">
    <location>
        <begin position="762"/>
        <end position="791"/>
    </location>
</feature>
<reference evidence="3 4" key="1">
    <citation type="submission" date="2017-03" db="EMBL/GenBank/DDBJ databases">
        <title>Genomes of endolithic fungi from Antarctica.</title>
        <authorList>
            <person name="Coleine C."/>
            <person name="Masonjones S."/>
            <person name="Stajich J.E."/>
        </authorList>
    </citation>
    <scope>NUCLEOTIDE SEQUENCE [LARGE SCALE GENOMIC DNA]</scope>
    <source>
        <strain evidence="3 4">CCFEE 6314</strain>
    </source>
</reference>
<feature type="compositionally biased region" description="Polar residues" evidence="1">
    <location>
        <begin position="762"/>
        <end position="779"/>
    </location>
</feature>
<accession>A0A438NE71</accession>
<evidence type="ECO:0000313" key="4">
    <source>
        <dbReference type="Proteomes" id="UP000288859"/>
    </source>
</evidence>
<dbReference type="Proteomes" id="UP000288859">
    <property type="component" value="Unassembled WGS sequence"/>
</dbReference>
<comment type="caution">
    <text evidence="3">The sequence shown here is derived from an EMBL/GenBank/DDBJ whole genome shotgun (WGS) entry which is preliminary data.</text>
</comment>
<feature type="region of interest" description="Disordered" evidence="1">
    <location>
        <begin position="1067"/>
        <end position="1091"/>
    </location>
</feature>
<feature type="compositionally biased region" description="Low complexity" evidence="1">
    <location>
        <begin position="17"/>
        <end position="31"/>
    </location>
</feature>
<feature type="compositionally biased region" description="Basic and acidic residues" evidence="1">
    <location>
        <begin position="354"/>
        <end position="370"/>
    </location>
</feature>
<feature type="region of interest" description="Disordered" evidence="1">
    <location>
        <begin position="1577"/>
        <end position="1621"/>
    </location>
</feature>
<feature type="compositionally biased region" description="Acidic residues" evidence="1">
    <location>
        <begin position="929"/>
        <end position="944"/>
    </location>
</feature>
<feature type="region of interest" description="Disordered" evidence="1">
    <location>
        <begin position="1662"/>
        <end position="1728"/>
    </location>
</feature>
<dbReference type="InterPro" id="IPR022047">
    <property type="entry name" value="Microcephalin-like"/>
</dbReference>
<feature type="compositionally biased region" description="Low complexity" evidence="1">
    <location>
        <begin position="109"/>
        <end position="134"/>
    </location>
</feature>
<organism evidence="3 4">
    <name type="scientific">Exophiala mesophila</name>
    <name type="common">Black yeast-like fungus</name>
    <dbReference type="NCBI Taxonomy" id="212818"/>
    <lineage>
        <taxon>Eukaryota</taxon>
        <taxon>Fungi</taxon>
        <taxon>Dikarya</taxon>
        <taxon>Ascomycota</taxon>
        <taxon>Pezizomycotina</taxon>
        <taxon>Eurotiomycetes</taxon>
        <taxon>Chaetothyriomycetidae</taxon>
        <taxon>Chaetothyriales</taxon>
        <taxon>Herpotrichiellaceae</taxon>
        <taxon>Exophiala</taxon>
    </lineage>
</organism>
<dbReference type="VEuPathDB" id="FungiDB:PV10_02352"/>
<dbReference type="GO" id="GO:0000278">
    <property type="term" value="P:mitotic cell cycle"/>
    <property type="evidence" value="ECO:0007669"/>
    <property type="project" value="TreeGrafter"/>
</dbReference>
<feature type="compositionally biased region" description="Acidic residues" evidence="1">
    <location>
        <begin position="91"/>
        <end position="103"/>
    </location>
</feature>
<evidence type="ECO:0000259" key="2">
    <source>
        <dbReference type="PROSITE" id="PS50172"/>
    </source>
</evidence>
<feature type="compositionally biased region" description="Acidic residues" evidence="1">
    <location>
        <begin position="652"/>
        <end position="663"/>
    </location>
</feature>
<feature type="compositionally biased region" description="Basic and acidic residues" evidence="1">
    <location>
        <begin position="467"/>
        <end position="477"/>
    </location>
</feature>
<feature type="compositionally biased region" description="Polar residues" evidence="1">
    <location>
        <begin position="1277"/>
        <end position="1311"/>
    </location>
</feature>
<feature type="compositionally biased region" description="Low complexity" evidence="1">
    <location>
        <begin position="61"/>
        <end position="74"/>
    </location>
</feature>
<feature type="region of interest" description="Disordered" evidence="1">
    <location>
        <begin position="911"/>
        <end position="951"/>
    </location>
</feature>
<proteinExistence type="predicted"/>
<feature type="compositionally biased region" description="Polar residues" evidence="1">
    <location>
        <begin position="39"/>
        <end position="51"/>
    </location>
</feature>
<feature type="region of interest" description="Disordered" evidence="1">
    <location>
        <begin position="836"/>
        <end position="870"/>
    </location>
</feature>
<protein>
    <recommendedName>
        <fullName evidence="2">BRCT domain-containing protein</fullName>
    </recommendedName>
</protein>
<feature type="region of interest" description="Disordered" evidence="1">
    <location>
        <begin position="974"/>
        <end position="1052"/>
    </location>
</feature>
<dbReference type="SUPFAM" id="SSF52113">
    <property type="entry name" value="BRCT domain"/>
    <property type="match status" value="1"/>
</dbReference>
<feature type="compositionally biased region" description="Basic and acidic residues" evidence="1">
    <location>
        <begin position="1080"/>
        <end position="1089"/>
    </location>
</feature>
<dbReference type="Gene3D" id="3.40.50.10190">
    <property type="entry name" value="BRCT domain"/>
    <property type="match status" value="1"/>
</dbReference>
<feature type="region of interest" description="Disordered" evidence="1">
    <location>
        <begin position="1"/>
        <end position="485"/>
    </location>
</feature>
<feature type="compositionally biased region" description="Polar residues" evidence="1">
    <location>
        <begin position="1662"/>
        <end position="1680"/>
    </location>
</feature>
<gene>
    <name evidence="3" type="ORF">B0A52_02899</name>
</gene>
<dbReference type="PANTHER" id="PTHR14625:SF3">
    <property type="entry name" value="MICROCEPHALIN"/>
    <property type="match status" value="1"/>
</dbReference>